<keyword evidence="6" id="KW-1185">Reference proteome</keyword>
<evidence type="ECO:0000256" key="1">
    <source>
        <dbReference type="ARBA" id="ARBA00004141"/>
    </source>
</evidence>
<dbReference type="EMBL" id="MVHS01000002">
    <property type="protein sequence ID" value="ORA73788.1"/>
    <property type="molecule type" value="Genomic_DNA"/>
</dbReference>
<keyword evidence="2" id="KW-0812">Transmembrane</keyword>
<evidence type="ECO:0000256" key="3">
    <source>
        <dbReference type="ARBA" id="ARBA00022989"/>
    </source>
</evidence>
<evidence type="ECO:0000313" key="6">
    <source>
        <dbReference type="Proteomes" id="UP000192801"/>
    </source>
</evidence>
<organism evidence="5 6">
    <name type="scientific">Mycolicibacterium insubricum</name>
    <dbReference type="NCBI Taxonomy" id="444597"/>
    <lineage>
        <taxon>Bacteria</taxon>
        <taxon>Bacillati</taxon>
        <taxon>Actinomycetota</taxon>
        <taxon>Actinomycetes</taxon>
        <taxon>Mycobacteriales</taxon>
        <taxon>Mycobacteriaceae</taxon>
        <taxon>Mycolicibacterium</taxon>
    </lineage>
</organism>
<name>A0A1X0DN23_9MYCO</name>
<comment type="caution">
    <text evidence="5">The sequence shown here is derived from an EMBL/GenBank/DDBJ whole genome shotgun (WGS) entry which is preliminary data.</text>
</comment>
<proteinExistence type="predicted"/>
<keyword evidence="3" id="KW-1133">Transmembrane helix</keyword>
<keyword evidence="4" id="KW-0472">Membrane</keyword>
<dbReference type="RefSeq" id="WP_083028961.1">
    <property type="nucleotide sequence ID" value="NZ_AP022618.1"/>
</dbReference>
<evidence type="ECO:0000313" key="5">
    <source>
        <dbReference type="EMBL" id="ORA73788.1"/>
    </source>
</evidence>
<dbReference type="Pfam" id="PF13515">
    <property type="entry name" value="FUSC_2"/>
    <property type="match status" value="1"/>
</dbReference>
<protein>
    <submittedName>
        <fullName evidence="5">Uncharacterized protein</fullName>
    </submittedName>
</protein>
<dbReference type="InterPro" id="IPR049453">
    <property type="entry name" value="Memb_transporter_dom"/>
</dbReference>
<evidence type="ECO:0000256" key="4">
    <source>
        <dbReference type="ARBA" id="ARBA00023136"/>
    </source>
</evidence>
<comment type="subcellular location">
    <subcellularLocation>
        <location evidence="1">Membrane</location>
        <topology evidence="1">Multi-pass membrane protein</topology>
    </subcellularLocation>
</comment>
<dbReference type="AlphaFoldDB" id="A0A1X0DN23"/>
<dbReference type="GO" id="GO:0016020">
    <property type="term" value="C:membrane"/>
    <property type="evidence" value="ECO:0007669"/>
    <property type="project" value="UniProtKB-SubCell"/>
</dbReference>
<gene>
    <name evidence="5" type="ORF">BST26_01025</name>
</gene>
<dbReference type="STRING" id="444597.BST26_01025"/>
<evidence type="ECO:0000256" key="2">
    <source>
        <dbReference type="ARBA" id="ARBA00022692"/>
    </source>
</evidence>
<sequence length="647" mass="67519">MKSTPEVRRSLPYVSEVGAVLLGLLAVVAVVLQFGPPGSAMVAGGSAAIVGAIALKDTPQGRLRLTLGASLATGGAALLGWSTAPHDLAFIAAVAVWAFGAGMAWALGGNAGLVAAAASALMLTGPAWASFPDALIAAGVATAAGIVQAGLVAIAPRPHRQVRSGALAGGYRLVLTDARRLTNDPEVVFNHGPLITLRQTFTPTDHEARRRPTAFRGMYALPERLGMTLNVLRPVASTPAGTATLYAAADVLEAIADDPPGAKEQARGALHVLDDAVGELPGSAAAAGRRLRRQVSEAAILHFVGSTRLRRPPMAVIREQLNTDSPILRHAVRLAAAVTAGVVTARVTGVPDAVWISLTVLLVQRPETAHTYTRCLARLAAVFVGVGLATTLTLLVHPVGLSAGLLAVLFIAVTYAVSGLSYVLMTATVAVSIVFLVDIDGAAADPALATRLIAVLLGGVLAVASHVLLPDRSLVRLRQRAGELLKAEIDYAATVIRAFAHHLDDREEVLGAMWNRAVRARTAFEAAGGGIRADSAEVRHWLTAYRLALNTVTGVCATLEAQVPTARVETLDLRFVVAVDDYVDALRGEAPSAGQPWRVDSRHLAEADQQLRECAAYLNRQDGAQRVLVSEVEAITRTLLAVSLTGS</sequence>
<dbReference type="Proteomes" id="UP000192801">
    <property type="component" value="Unassembled WGS sequence"/>
</dbReference>
<reference evidence="5 6" key="1">
    <citation type="submission" date="2016-12" db="EMBL/GenBank/DDBJ databases">
        <title>The new phylogeny of genus Mycobacterium.</title>
        <authorList>
            <person name="Tortoli E."/>
            <person name="Trovato A."/>
            <person name="Cirillo D.M."/>
        </authorList>
    </citation>
    <scope>NUCLEOTIDE SEQUENCE [LARGE SCALE GENOMIC DNA]</scope>
    <source>
        <strain evidence="5 6">DSM 45130</strain>
    </source>
</reference>
<accession>A0A1X0DN23</accession>